<comment type="caution">
    <text evidence="3">The sequence shown here is derived from an EMBL/GenBank/DDBJ whole genome shotgun (WGS) entry which is preliminary data.</text>
</comment>
<sequence length="256" mass="29136">MLGLEEIFSKERPDIVNHHAAQVDLRRSVNEPLYDAQVNILGSLNLIGLSNKYNVKKFIYISTGGAVYGEPKYLPADENHPVDPLSQYGVSKHTVEHYLFVFKQTDGLQYTVLRYPNVYGPRQDPHGEAGVVAIFTEQMLDGKRPTIFGDGTKTRDYVYVDDLINANINVMFDNVSLDGEIFNLGWGKETKDIEIFEAVRDALGLDVKPIYDKKRPGEIDHICLDSTKAAEQLNWRPKVKLQEGIKLTTNFYKERR</sequence>
<organism evidence="3">
    <name type="scientific">marine sediment metagenome</name>
    <dbReference type="NCBI Taxonomy" id="412755"/>
    <lineage>
        <taxon>unclassified sequences</taxon>
        <taxon>metagenomes</taxon>
        <taxon>ecological metagenomes</taxon>
    </lineage>
</organism>
<gene>
    <name evidence="3" type="ORF">LCGC14_1472050</name>
</gene>
<proteinExistence type="inferred from homology"/>
<protein>
    <recommendedName>
        <fullName evidence="2">NAD-dependent epimerase/dehydratase domain-containing protein</fullName>
    </recommendedName>
</protein>
<dbReference type="InterPro" id="IPR001509">
    <property type="entry name" value="Epimerase_deHydtase"/>
</dbReference>
<evidence type="ECO:0000256" key="1">
    <source>
        <dbReference type="ARBA" id="ARBA00007637"/>
    </source>
</evidence>
<evidence type="ECO:0000259" key="2">
    <source>
        <dbReference type="Pfam" id="PF01370"/>
    </source>
</evidence>
<name>A0A0F9MDV4_9ZZZZ</name>
<reference evidence="3" key="1">
    <citation type="journal article" date="2015" name="Nature">
        <title>Complex archaea that bridge the gap between prokaryotes and eukaryotes.</title>
        <authorList>
            <person name="Spang A."/>
            <person name="Saw J.H."/>
            <person name="Jorgensen S.L."/>
            <person name="Zaremba-Niedzwiedzka K."/>
            <person name="Martijn J."/>
            <person name="Lind A.E."/>
            <person name="van Eijk R."/>
            <person name="Schleper C."/>
            <person name="Guy L."/>
            <person name="Ettema T.J."/>
        </authorList>
    </citation>
    <scope>NUCLEOTIDE SEQUENCE</scope>
</reference>
<dbReference type="EMBL" id="LAZR01010364">
    <property type="protein sequence ID" value="KKM67342.1"/>
    <property type="molecule type" value="Genomic_DNA"/>
</dbReference>
<dbReference type="SUPFAM" id="SSF51735">
    <property type="entry name" value="NAD(P)-binding Rossmann-fold domains"/>
    <property type="match status" value="1"/>
</dbReference>
<dbReference type="PANTHER" id="PTHR43000">
    <property type="entry name" value="DTDP-D-GLUCOSE 4,6-DEHYDRATASE-RELATED"/>
    <property type="match status" value="1"/>
</dbReference>
<dbReference type="Gene3D" id="3.90.25.10">
    <property type="entry name" value="UDP-galactose 4-epimerase, domain 1"/>
    <property type="match status" value="1"/>
</dbReference>
<evidence type="ECO:0000313" key="3">
    <source>
        <dbReference type="EMBL" id="KKM67342.1"/>
    </source>
</evidence>
<dbReference type="Pfam" id="PF01370">
    <property type="entry name" value="Epimerase"/>
    <property type="match status" value="1"/>
</dbReference>
<dbReference type="Gene3D" id="3.40.50.720">
    <property type="entry name" value="NAD(P)-binding Rossmann-like Domain"/>
    <property type="match status" value="1"/>
</dbReference>
<accession>A0A0F9MDV4</accession>
<dbReference type="AlphaFoldDB" id="A0A0F9MDV4"/>
<feature type="domain" description="NAD-dependent epimerase/dehydratase" evidence="2">
    <location>
        <begin position="4"/>
        <end position="185"/>
    </location>
</feature>
<comment type="similarity">
    <text evidence="1">Belongs to the NAD(P)-dependent epimerase/dehydratase family.</text>
</comment>
<dbReference type="InterPro" id="IPR036291">
    <property type="entry name" value="NAD(P)-bd_dom_sf"/>
</dbReference>